<dbReference type="RefSeq" id="XP_014144221.1">
    <property type="nucleotide sequence ID" value="XM_014288746.1"/>
</dbReference>
<evidence type="ECO:0000313" key="3">
    <source>
        <dbReference type="EMBL" id="KNC70319.1"/>
    </source>
</evidence>
<feature type="non-terminal residue" evidence="3">
    <location>
        <position position="67"/>
    </location>
</feature>
<evidence type="ECO:0000313" key="4">
    <source>
        <dbReference type="Proteomes" id="UP000054560"/>
    </source>
</evidence>
<dbReference type="EMBL" id="KQ251490">
    <property type="protein sequence ID" value="KNC70319.1"/>
    <property type="molecule type" value="Genomic_DNA"/>
</dbReference>
<keyword evidence="2" id="KW-0812">Transmembrane</keyword>
<proteinExistence type="predicted"/>
<dbReference type="InterPro" id="IPR036188">
    <property type="entry name" value="FAD/NAD-bd_sf"/>
</dbReference>
<name>A0A0L0F160_9EUKA</name>
<feature type="region of interest" description="Disordered" evidence="1">
    <location>
        <begin position="1"/>
        <end position="22"/>
    </location>
</feature>
<evidence type="ECO:0000256" key="2">
    <source>
        <dbReference type="SAM" id="Phobius"/>
    </source>
</evidence>
<reference evidence="3 4" key="1">
    <citation type="submission" date="2011-02" db="EMBL/GenBank/DDBJ databases">
        <title>The Genome Sequence of Sphaeroforma arctica JP610.</title>
        <authorList>
            <consortium name="The Broad Institute Genome Sequencing Platform"/>
            <person name="Russ C."/>
            <person name="Cuomo C."/>
            <person name="Young S.K."/>
            <person name="Zeng Q."/>
            <person name="Gargeya S."/>
            <person name="Alvarado L."/>
            <person name="Berlin A."/>
            <person name="Chapman S.B."/>
            <person name="Chen Z."/>
            <person name="Freedman E."/>
            <person name="Gellesch M."/>
            <person name="Goldberg J."/>
            <person name="Griggs A."/>
            <person name="Gujja S."/>
            <person name="Heilman E."/>
            <person name="Heiman D."/>
            <person name="Howarth C."/>
            <person name="Mehta T."/>
            <person name="Neiman D."/>
            <person name="Pearson M."/>
            <person name="Roberts A."/>
            <person name="Saif S."/>
            <person name="Shea T."/>
            <person name="Shenoy N."/>
            <person name="Sisk P."/>
            <person name="Stolte C."/>
            <person name="Sykes S."/>
            <person name="White J."/>
            <person name="Yandava C."/>
            <person name="Burger G."/>
            <person name="Gray M.W."/>
            <person name="Holland P.W.H."/>
            <person name="King N."/>
            <person name="Lang F.B.F."/>
            <person name="Roger A.J."/>
            <person name="Ruiz-Trillo I."/>
            <person name="Haas B."/>
            <person name="Nusbaum C."/>
            <person name="Birren B."/>
        </authorList>
    </citation>
    <scope>NUCLEOTIDE SEQUENCE [LARGE SCALE GENOMIC DNA]</scope>
    <source>
        <strain evidence="3 4">JP610</strain>
    </source>
</reference>
<gene>
    <name evidence="3" type="ORF">SARC_17157</name>
</gene>
<protein>
    <recommendedName>
        <fullName evidence="5">FAD dependent oxidoreductase domain-containing protein</fullName>
    </recommendedName>
</protein>
<evidence type="ECO:0000256" key="1">
    <source>
        <dbReference type="SAM" id="MobiDB-lite"/>
    </source>
</evidence>
<dbReference type="SUPFAM" id="SSF51905">
    <property type="entry name" value="FAD/NAD(P)-binding domain"/>
    <property type="match status" value="1"/>
</dbReference>
<dbReference type="AlphaFoldDB" id="A0A0L0F160"/>
<organism evidence="3 4">
    <name type="scientific">Sphaeroforma arctica JP610</name>
    <dbReference type="NCBI Taxonomy" id="667725"/>
    <lineage>
        <taxon>Eukaryota</taxon>
        <taxon>Ichthyosporea</taxon>
        <taxon>Ichthyophonida</taxon>
        <taxon>Sphaeroforma</taxon>
    </lineage>
</organism>
<dbReference type="Proteomes" id="UP000054560">
    <property type="component" value="Unassembled WGS sequence"/>
</dbReference>
<feature type="compositionally biased region" description="Low complexity" evidence="1">
    <location>
        <begin position="8"/>
        <end position="22"/>
    </location>
</feature>
<sequence length="67" mass="6962">MDLDSQLSPNPSNSDTNNNSNDENVINVAIVGTGMAGLCAAWLLSSTGRHNVTVYDKSIEAGLGSHS</sequence>
<dbReference type="GeneID" id="25917661"/>
<keyword evidence="4" id="KW-1185">Reference proteome</keyword>
<evidence type="ECO:0008006" key="5">
    <source>
        <dbReference type="Google" id="ProtNLM"/>
    </source>
</evidence>
<keyword evidence="2" id="KW-1133">Transmembrane helix</keyword>
<accession>A0A0L0F160</accession>
<keyword evidence="2" id="KW-0472">Membrane</keyword>
<dbReference type="Pfam" id="PF13450">
    <property type="entry name" value="NAD_binding_8"/>
    <property type="match status" value="1"/>
</dbReference>
<dbReference type="OrthoDB" id="5977668at2759"/>
<dbReference type="Gene3D" id="3.50.50.60">
    <property type="entry name" value="FAD/NAD(P)-binding domain"/>
    <property type="match status" value="1"/>
</dbReference>
<feature type="transmembrane region" description="Helical" evidence="2">
    <location>
        <begin position="25"/>
        <end position="44"/>
    </location>
</feature>